<dbReference type="GO" id="GO:0005524">
    <property type="term" value="F:ATP binding"/>
    <property type="evidence" value="ECO:0007669"/>
    <property type="project" value="UniProtKB-KW"/>
</dbReference>
<dbReference type="InterPro" id="IPR050482">
    <property type="entry name" value="Sensor_HK_TwoCompSys"/>
</dbReference>
<feature type="transmembrane region" description="Helical" evidence="10">
    <location>
        <begin position="49"/>
        <end position="71"/>
    </location>
</feature>
<accession>A0A0L8M0U1</accession>
<protein>
    <recommendedName>
        <fullName evidence="2">histidine kinase</fullName>
        <ecNumber evidence="2">2.7.13.3</ecNumber>
    </recommendedName>
</protein>
<feature type="transmembrane region" description="Helical" evidence="10">
    <location>
        <begin position="113"/>
        <end position="136"/>
    </location>
</feature>
<evidence type="ECO:0000256" key="7">
    <source>
        <dbReference type="ARBA" id="ARBA00022840"/>
    </source>
</evidence>
<evidence type="ECO:0000256" key="5">
    <source>
        <dbReference type="ARBA" id="ARBA00022741"/>
    </source>
</evidence>
<name>A0A0L8M0U1_STRVG</name>
<keyword evidence="9" id="KW-0175">Coiled coil</keyword>
<keyword evidence="5" id="KW-0547">Nucleotide-binding</keyword>
<keyword evidence="10" id="KW-1133">Transmembrane helix</keyword>
<sequence>MVLGGVSAVECAWEGVAFAAEAGLPTAVGVLFGFVVGATLVLRRRWPIAVVLVGIAVSPAAMGFLLAVVGMYTLASSEVPRRITATLASMSLAATFVVMYLRTRGDVEADATLVVVLSGFVAVALTVPPVLFGLYIGARRRLMESLQERADSLERELSLLADRAEERAEWARTEERTRIAREMHDVVAHRVSLMVVHAAALEAVAVKDPARAAKNAALVGDMGRQALTELREMLGVLRAAPKPAAADPVPAVAVAAMAFAGAAGAAGGAGMEDGPSLDELEVLVGQSRAAGMTVEMLVHGEGAAYAAEVEQTAYRVVQEALTNCHKHAPGARVVVRLAHRSGEVAMQVENGPCDGKATEPGLPSGGNGLVGMRERVLGLGGVFVSGPTDAGGFRVSAVLPTA</sequence>
<keyword evidence="3" id="KW-0597">Phosphoprotein</keyword>
<feature type="domain" description="Signal transduction histidine kinase subgroup 3 dimerisation and phosphoacceptor" evidence="11">
    <location>
        <begin position="175"/>
        <end position="239"/>
    </location>
</feature>
<dbReference type="PATRIC" id="fig|1961.12.peg.8262"/>
<dbReference type="PANTHER" id="PTHR24421:SF10">
    <property type="entry name" value="NITRATE_NITRITE SENSOR PROTEIN NARQ"/>
    <property type="match status" value="1"/>
</dbReference>
<evidence type="ECO:0000259" key="11">
    <source>
        <dbReference type="Pfam" id="PF07730"/>
    </source>
</evidence>
<dbReference type="Pfam" id="PF07730">
    <property type="entry name" value="HisKA_3"/>
    <property type="match status" value="1"/>
</dbReference>
<dbReference type="SUPFAM" id="SSF55874">
    <property type="entry name" value="ATPase domain of HSP90 chaperone/DNA topoisomerase II/histidine kinase"/>
    <property type="match status" value="1"/>
</dbReference>
<gene>
    <name evidence="12" type="ORF">ADK75_37535</name>
</gene>
<feature type="transmembrane region" description="Helical" evidence="10">
    <location>
        <begin position="83"/>
        <end position="101"/>
    </location>
</feature>
<evidence type="ECO:0000256" key="6">
    <source>
        <dbReference type="ARBA" id="ARBA00022777"/>
    </source>
</evidence>
<keyword evidence="6 12" id="KW-0418">Kinase</keyword>
<evidence type="ECO:0000256" key="4">
    <source>
        <dbReference type="ARBA" id="ARBA00022679"/>
    </source>
</evidence>
<evidence type="ECO:0000256" key="9">
    <source>
        <dbReference type="SAM" id="Coils"/>
    </source>
</evidence>
<evidence type="ECO:0000256" key="3">
    <source>
        <dbReference type="ARBA" id="ARBA00022553"/>
    </source>
</evidence>
<dbReference type="GO" id="GO:0046983">
    <property type="term" value="F:protein dimerization activity"/>
    <property type="evidence" value="ECO:0007669"/>
    <property type="project" value="InterPro"/>
</dbReference>
<dbReference type="InterPro" id="IPR011712">
    <property type="entry name" value="Sig_transdc_His_kin_sub3_dim/P"/>
</dbReference>
<keyword evidence="10" id="KW-0472">Membrane</keyword>
<evidence type="ECO:0000256" key="2">
    <source>
        <dbReference type="ARBA" id="ARBA00012438"/>
    </source>
</evidence>
<dbReference type="Gene3D" id="3.30.565.10">
    <property type="entry name" value="Histidine kinase-like ATPase, C-terminal domain"/>
    <property type="match status" value="1"/>
</dbReference>
<dbReference type="Proteomes" id="UP000037084">
    <property type="component" value="Unassembled WGS sequence"/>
</dbReference>
<evidence type="ECO:0000256" key="10">
    <source>
        <dbReference type="SAM" id="Phobius"/>
    </source>
</evidence>
<keyword evidence="4" id="KW-0808">Transferase</keyword>
<evidence type="ECO:0000256" key="8">
    <source>
        <dbReference type="ARBA" id="ARBA00023012"/>
    </source>
</evidence>
<dbReference type="CDD" id="cd16917">
    <property type="entry name" value="HATPase_UhpB-NarQ-NarX-like"/>
    <property type="match status" value="1"/>
</dbReference>
<feature type="coiled-coil region" evidence="9">
    <location>
        <begin position="136"/>
        <end position="163"/>
    </location>
</feature>
<dbReference type="AlphaFoldDB" id="A0A0L8M0U1"/>
<dbReference type="Gene3D" id="1.20.5.1930">
    <property type="match status" value="1"/>
</dbReference>
<comment type="catalytic activity">
    <reaction evidence="1">
        <text>ATP + protein L-histidine = ADP + protein N-phospho-L-histidine.</text>
        <dbReference type="EC" id="2.7.13.3"/>
    </reaction>
</comment>
<dbReference type="EMBL" id="LGUV01000396">
    <property type="protein sequence ID" value="KOG44028.1"/>
    <property type="molecule type" value="Genomic_DNA"/>
</dbReference>
<evidence type="ECO:0000313" key="12">
    <source>
        <dbReference type="EMBL" id="KOG44028.1"/>
    </source>
</evidence>
<dbReference type="GO" id="GO:0016020">
    <property type="term" value="C:membrane"/>
    <property type="evidence" value="ECO:0007669"/>
    <property type="project" value="InterPro"/>
</dbReference>
<keyword evidence="10" id="KW-0812">Transmembrane</keyword>
<feature type="transmembrane region" description="Helical" evidence="10">
    <location>
        <begin position="22"/>
        <end position="42"/>
    </location>
</feature>
<dbReference type="GO" id="GO:0000155">
    <property type="term" value="F:phosphorelay sensor kinase activity"/>
    <property type="evidence" value="ECO:0007669"/>
    <property type="project" value="InterPro"/>
</dbReference>
<keyword evidence="7" id="KW-0067">ATP-binding</keyword>
<evidence type="ECO:0000313" key="13">
    <source>
        <dbReference type="Proteomes" id="UP000037084"/>
    </source>
</evidence>
<dbReference type="PANTHER" id="PTHR24421">
    <property type="entry name" value="NITRATE/NITRITE SENSOR PROTEIN NARX-RELATED"/>
    <property type="match status" value="1"/>
</dbReference>
<organism evidence="12 13">
    <name type="scientific">Streptomyces virginiae</name>
    <name type="common">Streptomyces cinnamonensis</name>
    <dbReference type="NCBI Taxonomy" id="1961"/>
    <lineage>
        <taxon>Bacteria</taxon>
        <taxon>Bacillati</taxon>
        <taxon>Actinomycetota</taxon>
        <taxon>Actinomycetes</taxon>
        <taxon>Kitasatosporales</taxon>
        <taxon>Streptomycetaceae</taxon>
        <taxon>Streptomyces</taxon>
    </lineage>
</organism>
<evidence type="ECO:0000256" key="1">
    <source>
        <dbReference type="ARBA" id="ARBA00000085"/>
    </source>
</evidence>
<reference evidence="13" key="1">
    <citation type="submission" date="2015-07" db="EMBL/GenBank/DDBJ databases">
        <authorList>
            <consortium name="Consortium for Microbial Forensics and Genomics (microFORGE)"/>
            <person name="Knight B.M."/>
            <person name="Roberts D.P."/>
            <person name="Lin D."/>
            <person name="Hari K."/>
            <person name="Fletcher J."/>
            <person name="Melcher U."/>
            <person name="Blagden T."/>
            <person name="Winegar R.A."/>
        </authorList>
    </citation>
    <scope>NUCLEOTIDE SEQUENCE [LARGE SCALE GENOMIC DNA]</scope>
    <source>
        <strain evidence="13">NRRL B-1447</strain>
    </source>
</reference>
<comment type="caution">
    <text evidence="12">The sequence shown here is derived from an EMBL/GenBank/DDBJ whole genome shotgun (WGS) entry which is preliminary data.</text>
</comment>
<dbReference type="EC" id="2.7.13.3" evidence="2"/>
<dbReference type="InterPro" id="IPR036890">
    <property type="entry name" value="HATPase_C_sf"/>
</dbReference>
<keyword evidence="8" id="KW-0902">Two-component regulatory system</keyword>
<proteinExistence type="predicted"/>